<evidence type="ECO:0000256" key="3">
    <source>
        <dbReference type="ARBA" id="ARBA00017144"/>
    </source>
</evidence>
<dbReference type="HAMAP" id="MF_00165">
    <property type="entry name" value="Thymidylate_kinase"/>
    <property type="match status" value="1"/>
</dbReference>
<evidence type="ECO:0000256" key="5">
    <source>
        <dbReference type="ARBA" id="ARBA00022727"/>
    </source>
</evidence>
<comment type="function">
    <text evidence="10 11">Phosphorylation of dTMP to form dTDP in both de novo and salvage pathways of dTTP synthesis.</text>
</comment>
<evidence type="ECO:0000256" key="8">
    <source>
        <dbReference type="ARBA" id="ARBA00022840"/>
    </source>
</evidence>
<dbReference type="GO" id="GO:0005524">
    <property type="term" value="F:ATP binding"/>
    <property type="evidence" value="ECO:0007669"/>
    <property type="project" value="UniProtKB-UniRule"/>
</dbReference>
<reference evidence="15" key="3">
    <citation type="submission" date="2015-08" db="EMBL/GenBank/DDBJ databases">
        <title>Draft Genome Sequence of a Heterotrophic Facultative Anaerobic Bacterium Ardenticatena maritima Strain 110S.</title>
        <authorList>
            <person name="Kawaichi S."/>
            <person name="Yoshida T."/>
            <person name="Sako Y."/>
            <person name="Nakamura R."/>
        </authorList>
    </citation>
    <scope>NUCLEOTIDE SEQUENCE [LARGE SCALE GENOMIC DNA]</scope>
    <source>
        <strain evidence="15">110S</strain>
    </source>
</reference>
<dbReference type="GO" id="GO:0006233">
    <property type="term" value="P:dTDP biosynthetic process"/>
    <property type="evidence" value="ECO:0007669"/>
    <property type="project" value="InterPro"/>
</dbReference>
<protein>
    <recommendedName>
        <fullName evidence="3 11">Thymidylate kinase</fullName>
        <ecNumber evidence="2 11">2.7.4.9</ecNumber>
    </recommendedName>
    <alternativeName>
        <fullName evidence="11">dTMP kinase</fullName>
    </alternativeName>
</protein>
<evidence type="ECO:0000256" key="9">
    <source>
        <dbReference type="ARBA" id="ARBA00048743"/>
    </source>
</evidence>
<gene>
    <name evidence="11 13" type="primary">tmk</name>
    <name evidence="13" type="ORF">ARMA_0918</name>
    <name evidence="14" type="ORF">SE16_08220</name>
</gene>
<comment type="catalytic activity">
    <reaction evidence="9 11">
        <text>dTMP + ATP = dTDP + ADP</text>
        <dbReference type="Rhea" id="RHEA:13517"/>
        <dbReference type="ChEBI" id="CHEBI:30616"/>
        <dbReference type="ChEBI" id="CHEBI:58369"/>
        <dbReference type="ChEBI" id="CHEBI:63528"/>
        <dbReference type="ChEBI" id="CHEBI:456216"/>
        <dbReference type="EC" id="2.7.4.9"/>
    </reaction>
</comment>
<organism evidence="13 15">
    <name type="scientific">Ardenticatena maritima</name>
    <dbReference type="NCBI Taxonomy" id="872965"/>
    <lineage>
        <taxon>Bacteria</taxon>
        <taxon>Bacillati</taxon>
        <taxon>Chloroflexota</taxon>
        <taxon>Ardenticatenia</taxon>
        <taxon>Ardenticatenales</taxon>
        <taxon>Ardenticatenaceae</taxon>
        <taxon>Ardenticatena</taxon>
    </lineage>
</organism>
<dbReference type="PATRIC" id="fig|872965.6.peg.1686"/>
<accession>A0A0M8K621</accession>
<dbReference type="CDD" id="cd01672">
    <property type="entry name" value="TMPK"/>
    <property type="match status" value="1"/>
</dbReference>
<evidence type="ECO:0000313" key="15">
    <source>
        <dbReference type="Proteomes" id="UP000037784"/>
    </source>
</evidence>
<dbReference type="InterPro" id="IPR018094">
    <property type="entry name" value="Thymidylate_kinase"/>
</dbReference>
<evidence type="ECO:0000256" key="2">
    <source>
        <dbReference type="ARBA" id="ARBA00012980"/>
    </source>
</evidence>
<dbReference type="NCBIfam" id="TIGR00041">
    <property type="entry name" value="DTMP_kinase"/>
    <property type="match status" value="1"/>
</dbReference>
<sequence length="214" mass="23440">MRRGLFITFEGPEGAGKTTVIRAVAEHLRQRGYNVVLTREPGGTPIGDQIRTVLLSPDNNAMHPETELLLFSAARAQHVRERILPALEEGAIVLCDRFADSTLAYQGYGRGLDLPALHAITQFATGGLTPDLTILLDIDPAQGLARRRAASAQGAEWNRIDNDELALHQRVREGYLRLAAENPERWVVVDASAPVDDVIAQVIAAIEEHLKKKA</sequence>
<dbReference type="InterPro" id="IPR027417">
    <property type="entry name" value="P-loop_NTPase"/>
</dbReference>
<evidence type="ECO:0000313" key="14">
    <source>
        <dbReference type="EMBL" id="KPL87609.1"/>
    </source>
</evidence>
<dbReference type="EMBL" id="LGKN01000005">
    <property type="protein sequence ID" value="KPL87609.1"/>
    <property type="molecule type" value="Genomic_DNA"/>
</dbReference>
<dbReference type="Proteomes" id="UP000037784">
    <property type="component" value="Unassembled WGS sequence"/>
</dbReference>
<reference evidence="14 16" key="2">
    <citation type="submission" date="2015-07" db="EMBL/GenBank/DDBJ databases">
        <title>Whole genome sequence of Ardenticatena maritima DSM 23922.</title>
        <authorList>
            <person name="Hemp J."/>
            <person name="Ward L.M."/>
            <person name="Pace L.A."/>
            <person name="Fischer W.W."/>
        </authorList>
    </citation>
    <scope>NUCLEOTIDE SEQUENCE [LARGE SCALE GENOMIC DNA]</scope>
    <source>
        <strain evidence="14 16">110S</strain>
    </source>
</reference>
<keyword evidence="15" id="KW-1185">Reference proteome</keyword>
<dbReference type="Gene3D" id="3.40.50.300">
    <property type="entry name" value="P-loop containing nucleotide triphosphate hydrolases"/>
    <property type="match status" value="1"/>
</dbReference>
<evidence type="ECO:0000256" key="6">
    <source>
        <dbReference type="ARBA" id="ARBA00022741"/>
    </source>
</evidence>
<dbReference type="InParanoid" id="A0A0M8K621"/>
<evidence type="ECO:0000313" key="16">
    <source>
        <dbReference type="Proteomes" id="UP000050502"/>
    </source>
</evidence>
<dbReference type="AlphaFoldDB" id="A0A0M8K621"/>
<keyword evidence="4 11" id="KW-0808">Transferase</keyword>
<dbReference type="InterPro" id="IPR039430">
    <property type="entry name" value="Thymidylate_kin-like_dom"/>
</dbReference>
<dbReference type="STRING" id="872965.SE16_08220"/>
<keyword evidence="8 11" id="KW-0067">ATP-binding</keyword>
<comment type="similarity">
    <text evidence="1 11">Belongs to the thymidylate kinase family.</text>
</comment>
<dbReference type="Proteomes" id="UP000050502">
    <property type="component" value="Unassembled WGS sequence"/>
</dbReference>
<dbReference type="GO" id="GO:0004798">
    <property type="term" value="F:dTMP kinase activity"/>
    <property type="evidence" value="ECO:0007669"/>
    <property type="project" value="UniProtKB-UniRule"/>
</dbReference>
<dbReference type="OrthoDB" id="9774907at2"/>
<dbReference type="FunFam" id="3.40.50.300:FF:000225">
    <property type="entry name" value="Thymidylate kinase"/>
    <property type="match status" value="1"/>
</dbReference>
<dbReference type="Pfam" id="PF02223">
    <property type="entry name" value="Thymidylate_kin"/>
    <property type="match status" value="1"/>
</dbReference>
<keyword evidence="7 11" id="KW-0418">Kinase</keyword>
<proteinExistence type="inferred from homology"/>
<dbReference type="GO" id="GO:0006235">
    <property type="term" value="P:dTTP biosynthetic process"/>
    <property type="evidence" value="ECO:0007669"/>
    <property type="project" value="UniProtKB-UniRule"/>
</dbReference>
<dbReference type="EMBL" id="BBZA01000061">
    <property type="protein sequence ID" value="GAP62495.1"/>
    <property type="molecule type" value="Genomic_DNA"/>
</dbReference>
<name>A0A0M8K621_9CHLR</name>
<keyword evidence="5 11" id="KW-0545">Nucleotide biosynthesis</keyword>
<reference evidence="13 15" key="1">
    <citation type="journal article" date="2015" name="Genome Announc.">
        <title>Draft Genome Sequence of a Heterotrophic Facultative Anaerobic Thermophilic Bacterium, Ardenticatena maritima Strain 110ST.</title>
        <authorList>
            <person name="Kawaichi S."/>
            <person name="Yoshida T."/>
            <person name="Sako Y."/>
            <person name="Nakamura R."/>
        </authorList>
    </citation>
    <scope>NUCLEOTIDE SEQUENCE [LARGE SCALE GENOMIC DNA]</scope>
    <source>
        <strain evidence="13 15">110S</strain>
    </source>
</reference>
<evidence type="ECO:0000256" key="4">
    <source>
        <dbReference type="ARBA" id="ARBA00022679"/>
    </source>
</evidence>
<evidence type="ECO:0000256" key="11">
    <source>
        <dbReference type="HAMAP-Rule" id="MF_00165"/>
    </source>
</evidence>
<dbReference type="PANTHER" id="PTHR10344:SF4">
    <property type="entry name" value="UMP-CMP KINASE 2, MITOCHONDRIAL"/>
    <property type="match status" value="1"/>
</dbReference>
<evidence type="ECO:0000313" key="13">
    <source>
        <dbReference type="EMBL" id="GAP62495.1"/>
    </source>
</evidence>
<dbReference type="GO" id="GO:0006227">
    <property type="term" value="P:dUDP biosynthetic process"/>
    <property type="evidence" value="ECO:0007669"/>
    <property type="project" value="TreeGrafter"/>
</dbReference>
<dbReference type="PANTHER" id="PTHR10344">
    <property type="entry name" value="THYMIDYLATE KINASE"/>
    <property type="match status" value="1"/>
</dbReference>
<dbReference type="InterPro" id="IPR018095">
    <property type="entry name" value="Thymidylate_kin_CS"/>
</dbReference>
<keyword evidence="6 11" id="KW-0547">Nucleotide-binding</keyword>
<feature type="domain" description="Thymidylate kinase-like" evidence="12">
    <location>
        <begin position="9"/>
        <end position="201"/>
    </location>
</feature>
<dbReference type="EC" id="2.7.4.9" evidence="2 11"/>
<evidence type="ECO:0000259" key="12">
    <source>
        <dbReference type="Pfam" id="PF02223"/>
    </source>
</evidence>
<evidence type="ECO:0000256" key="10">
    <source>
        <dbReference type="ARBA" id="ARBA00057735"/>
    </source>
</evidence>
<evidence type="ECO:0000256" key="1">
    <source>
        <dbReference type="ARBA" id="ARBA00009776"/>
    </source>
</evidence>
<dbReference type="PROSITE" id="PS01331">
    <property type="entry name" value="THYMIDYLATE_KINASE"/>
    <property type="match status" value="1"/>
</dbReference>
<feature type="binding site" evidence="11">
    <location>
        <begin position="11"/>
        <end position="18"/>
    </location>
    <ligand>
        <name>ATP</name>
        <dbReference type="ChEBI" id="CHEBI:30616"/>
    </ligand>
</feature>
<comment type="caution">
    <text evidence="13">The sequence shown here is derived from an EMBL/GenBank/DDBJ whole genome shotgun (WGS) entry which is preliminary data.</text>
</comment>
<evidence type="ECO:0000256" key="7">
    <source>
        <dbReference type="ARBA" id="ARBA00022777"/>
    </source>
</evidence>
<dbReference type="SUPFAM" id="SSF52540">
    <property type="entry name" value="P-loop containing nucleoside triphosphate hydrolases"/>
    <property type="match status" value="1"/>
</dbReference>
<dbReference type="RefSeq" id="WP_054492412.1">
    <property type="nucleotide sequence ID" value="NZ_BBZA01000061.1"/>
</dbReference>
<dbReference type="FunCoup" id="A0A0M8K621">
    <property type="interactions" value="313"/>
</dbReference>
<dbReference type="GO" id="GO:0005829">
    <property type="term" value="C:cytosol"/>
    <property type="evidence" value="ECO:0007669"/>
    <property type="project" value="TreeGrafter"/>
</dbReference>